<evidence type="ECO:0000313" key="3">
    <source>
        <dbReference type="Proteomes" id="UP001153328"/>
    </source>
</evidence>
<comment type="caution">
    <text evidence="2">The sequence shown here is derived from an EMBL/GenBank/DDBJ whole genome shotgun (WGS) entry which is preliminary data.</text>
</comment>
<feature type="compositionally biased region" description="Basic residues" evidence="1">
    <location>
        <begin position="148"/>
        <end position="157"/>
    </location>
</feature>
<accession>A0A9W4E7H8</accession>
<proteinExistence type="predicted"/>
<feature type="region of interest" description="Disordered" evidence="1">
    <location>
        <begin position="143"/>
        <end position="164"/>
    </location>
</feature>
<organism evidence="2 3">
    <name type="scientific">Actinacidiphila bryophytorum</name>
    <dbReference type="NCBI Taxonomy" id="1436133"/>
    <lineage>
        <taxon>Bacteria</taxon>
        <taxon>Bacillati</taxon>
        <taxon>Actinomycetota</taxon>
        <taxon>Actinomycetes</taxon>
        <taxon>Kitasatosporales</taxon>
        <taxon>Streptomycetaceae</taxon>
        <taxon>Actinacidiphila</taxon>
    </lineage>
</organism>
<evidence type="ECO:0000313" key="2">
    <source>
        <dbReference type="EMBL" id="CAG7628411.1"/>
    </source>
</evidence>
<keyword evidence="3" id="KW-1185">Reference proteome</keyword>
<sequence>MAGATSPRPLSTFETVGAETPAARAISASVAVPSPVVPDWSSCEGWGIVALMAAIVARQGNVRPRPVMTILRTERKKIRIRHRKIRKAGSSATPPWVARGSPAPQRVAPRTLLRIQDKFQDNQSTASPVSFCDTDRDCRRPGPLSFRRPVRSARPHHASFGGIR</sequence>
<gene>
    <name evidence="2" type="ORF">SBRY_20466</name>
</gene>
<feature type="region of interest" description="Disordered" evidence="1">
    <location>
        <begin position="83"/>
        <end position="104"/>
    </location>
</feature>
<reference evidence="2" key="1">
    <citation type="submission" date="2021-06" db="EMBL/GenBank/DDBJ databases">
        <authorList>
            <person name="Arsene-Ploetze F."/>
        </authorList>
    </citation>
    <scope>NUCLEOTIDE SEQUENCE</scope>
    <source>
        <strain evidence="2">SBRY1</strain>
    </source>
</reference>
<dbReference type="EMBL" id="CAJVAX010000012">
    <property type="protein sequence ID" value="CAG7628411.1"/>
    <property type="molecule type" value="Genomic_DNA"/>
</dbReference>
<name>A0A9W4E7H8_9ACTN</name>
<dbReference type="Proteomes" id="UP001153328">
    <property type="component" value="Unassembled WGS sequence"/>
</dbReference>
<evidence type="ECO:0000256" key="1">
    <source>
        <dbReference type="SAM" id="MobiDB-lite"/>
    </source>
</evidence>
<protein>
    <submittedName>
        <fullName evidence="2">Uncharacterized protein</fullName>
    </submittedName>
</protein>
<dbReference type="AlphaFoldDB" id="A0A9W4E7H8"/>